<dbReference type="OrthoDB" id="3211671at2759"/>
<feature type="non-terminal residue" evidence="1">
    <location>
        <position position="1"/>
    </location>
</feature>
<dbReference type="Proteomes" id="UP000076722">
    <property type="component" value="Unassembled WGS sequence"/>
</dbReference>
<dbReference type="EMBL" id="KV419476">
    <property type="protein sequence ID" value="KZS86656.1"/>
    <property type="molecule type" value="Genomic_DNA"/>
</dbReference>
<organism evidence="1 2">
    <name type="scientific">Sistotremastrum niveocremeum HHB9708</name>
    <dbReference type="NCBI Taxonomy" id="1314777"/>
    <lineage>
        <taxon>Eukaryota</taxon>
        <taxon>Fungi</taxon>
        <taxon>Dikarya</taxon>
        <taxon>Basidiomycota</taxon>
        <taxon>Agaricomycotina</taxon>
        <taxon>Agaricomycetes</taxon>
        <taxon>Sistotremastrales</taxon>
        <taxon>Sistotremastraceae</taxon>
        <taxon>Sertulicium</taxon>
        <taxon>Sertulicium niveocremeum</taxon>
    </lineage>
</organism>
<reference evidence="1 2" key="1">
    <citation type="journal article" date="2016" name="Mol. Biol. Evol.">
        <title>Comparative Genomics of Early-Diverging Mushroom-Forming Fungi Provides Insights into the Origins of Lignocellulose Decay Capabilities.</title>
        <authorList>
            <person name="Nagy L.G."/>
            <person name="Riley R."/>
            <person name="Tritt A."/>
            <person name="Adam C."/>
            <person name="Daum C."/>
            <person name="Floudas D."/>
            <person name="Sun H."/>
            <person name="Yadav J.S."/>
            <person name="Pangilinan J."/>
            <person name="Larsson K.H."/>
            <person name="Matsuura K."/>
            <person name="Barry K."/>
            <person name="Labutti K."/>
            <person name="Kuo R."/>
            <person name="Ohm R.A."/>
            <person name="Bhattacharya S.S."/>
            <person name="Shirouzu T."/>
            <person name="Yoshinaga Y."/>
            <person name="Martin F.M."/>
            <person name="Grigoriev I.V."/>
            <person name="Hibbett D.S."/>
        </authorList>
    </citation>
    <scope>NUCLEOTIDE SEQUENCE [LARGE SCALE GENOMIC DNA]</scope>
    <source>
        <strain evidence="1 2">HHB9708</strain>
    </source>
</reference>
<proteinExistence type="predicted"/>
<evidence type="ECO:0000313" key="1">
    <source>
        <dbReference type="EMBL" id="KZS86656.1"/>
    </source>
</evidence>
<protein>
    <recommendedName>
        <fullName evidence="3">Chromo domain-containing protein</fullName>
    </recommendedName>
</protein>
<name>A0A164MF94_9AGAM</name>
<feature type="non-terminal residue" evidence="1">
    <location>
        <position position="104"/>
    </location>
</feature>
<dbReference type="STRING" id="1314777.A0A164MF94"/>
<sequence>ATFKLELSDDLRRQGVNSSFHASSVLRLHVANDDRLFPGRQFHQLAGFNDSPSEWDVDRILAHSGAGSGAAFKVLWKSGDTNWMEFGSVRHLVAFDDYLEAMNI</sequence>
<accession>A0A164MF94</accession>
<evidence type="ECO:0000313" key="2">
    <source>
        <dbReference type="Proteomes" id="UP000076722"/>
    </source>
</evidence>
<dbReference type="AlphaFoldDB" id="A0A164MF94"/>
<evidence type="ECO:0008006" key="3">
    <source>
        <dbReference type="Google" id="ProtNLM"/>
    </source>
</evidence>
<keyword evidence="2" id="KW-1185">Reference proteome</keyword>
<gene>
    <name evidence="1" type="ORF">SISNIDRAFT_396937</name>
</gene>